<evidence type="ECO:0000256" key="2">
    <source>
        <dbReference type="ARBA" id="ARBA00022801"/>
    </source>
</evidence>
<dbReference type="InterPro" id="IPR050955">
    <property type="entry name" value="Plant_Biomass_Hydrol_Est"/>
</dbReference>
<keyword evidence="2" id="KW-0378">Hydrolase</keyword>
<evidence type="ECO:0000256" key="4">
    <source>
        <dbReference type="SAM" id="SignalP"/>
    </source>
</evidence>
<sequence length="416" mass="43674">MARLSAAAALGALLLGPAWWPRARGEAGPAQPSEGCRGGQGSPEPWRSAAEGRGWSGWVPVEVEDFEAVERWFWADLPEGVGAAGAGPAPLLLSFHGQSGNASGQAGSHDFLRLGREHGFLTVYPQGIDDADPSAGDAGDQGTGWNVGTAGDDSTCDANETAGTCYLSCRRLGRCGKCNWSTCYDERLFARRVIQTVARGLCVDLSRVYLQGESNGGMVAWHLMQEMPGVFAAVVPWFGLPLLGYTFGRGFGAVRAPEQFGHTALLQLHGRQDRTIPSASGIAHGDGGGWIYEPLDKVHAGWAAVHGCQRDLVPVATRWDGGASHLSCREFRGCTSGRRVMRCMYDGEHGDYPAPDPTGDESPCGSCCSSGCRAPTAPRWPEAATRPGGGCSSSDTVAAAAAWRAPAPQYPIGGGG</sequence>
<keyword evidence="6" id="KW-1185">Reference proteome</keyword>
<accession>A0ABN9Q0A3</accession>
<evidence type="ECO:0000256" key="1">
    <source>
        <dbReference type="ARBA" id="ARBA00022729"/>
    </source>
</evidence>
<feature type="non-terminal residue" evidence="5">
    <location>
        <position position="416"/>
    </location>
</feature>
<proteinExistence type="predicted"/>
<reference evidence="5" key="1">
    <citation type="submission" date="2023-10" db="EMBL/GenBank/DDBJ databases">
        <authorList>
            <person name="Chen Y."/>
            <person name="Shah S."/>
            <person name="Dougan E. K."/>
            <person name="Thang M."/>
            <person name="Chan C."/>
        </authorList>
    </citation>
    <scope>NUCLEOTIDE SEQUENCE [LARGE SCALE GENOMIC DNA]</scope>
</reference>
<dbReference type="Proteomes" id="UP001189429">
    <property type="component" value="Unassembled WGS sequence"/>
</dbReference>
<dbReference type="Gene3D" id="3.40.50.1820">
    <property type="entry name" value="alpha/beta hydrolase"/>
    <property type="match status" value="1"/>
</dbReference>
<name>A0ABN9Q0A3_9DINO</name>
<gene>
    <name evidence="5" type="ORF">PCOR1329_LOCUS7444</name>
</gene>
<protein>
    <recommendedName>
        <fullName evidence="7">Feruloyl esterase</fullName>
    </recommendedName>
</protein>
<dbReference type="PANTHER" id="PTHR43037">
    <property type="entry name" value="UNNAMED PRODUCT-RELATED"/>
    <property type="match status" value="1"/>
</dbReference>
<comment type="caution">
    <text evidence="5">The sequence shown here is derived from an EMBL/GenBank/DDBJ whole genome shotgun (WGS) entry which is preliminary data.</text>
</comment>
<dbReference type="SUPFAM" id="SSF53474">
    <property type="entry name" value="alpha/beta-Hydrolases"/>
    <property type="match status" value="1"/>
</dbReference>
<evidence type="ECO:0000256" key="3">
    <source>
        <dbReference type="SAM" id="MobiDB-lite"/>
    </source>
</evidence>
<organism evidence="5 6">
    <name type="scientific">Prorocentrum cordatum</name>
    <dbReference type="NCBI Taxonomy" id="2364126"/>
    <lineage>
        <taxon>Eukaryota</taxon>
        <taxon>Sar</taxon>
        <taxon>Alveolata</taxon>
        <taxon>Dinophyceae</taxon>
        <taxon>Prorocentrales</taxon>
        <taxon>Prorocentraceae</taxon>
        <taxon>Prorocentrum</taxon>
    </lineage>
</organism>
<feature type="chain" id="PRO_5046020281" description="Feruloyl esterase" evidence="4">
    <location>
        <begin position="26"/>
        <end position="416"/>
    </location>
</feature>
<feature type="region of interest" description="Disordered" evidence="3">
    <location>
        <begin position="24"/>
        <end position="53"/>
    </location>
</feature>
<evidence type="ECO:0000313" key="6">
    <source>
        <dbReference type="Proteomes" id="UP001189429"/>
    </source>
</evidence>
<evidence type="ECO:0008006" key="7">
    <source>
        <dbReference type="Google" id="ProtNLM"/>
    </source>
</evidence>
<keyword evidence="1 4" id="KW-0732">Signal</keyword>
<feature type="signal peptide" evidence="4">
    <location>
        <begin position="1"/>
        <end position="25"/>
    </location>
</feature>
<dbReference type="PANTHER" id="PTHR43037:SF5">
    <property type="entry name" value="FERULOYL ESTERASE"/>
    <property type="match status" value="1"/>
</dbReference>
<evidence type="ECO:0000313" key="5">
    <source>
        <dbReference type="EMBL" id="CAK0798781.1"/>
    </source>
</evidence>
<dbReference type="InterPro" id="IPR029058">
    <property type="entry name" value="AB_hydrolase_fold"/>
</dbReference>
<dbReference type="EMBL" id="CAUYUJ010002015">
    <property type="protein sequence ID" value="CAK0798781.1"/>
    <property type="molecule type" value="Genomic_DNA"/>
</dbReference>